<gene>
    <name evidence="3" type="primary">LOC107003674</name>
</gene>
<sequence length="156" mass="18501">MPPRRAIRGRLARRIVEEQEFPNAPEVQPQEEVIHAEFFETIRYVKQRLIKLDKEKRNRVDDALIVSWAVFENAFMESFIPHELREAKIREFLTLNPETMSVHEYSLKFTQLYRYFPEMVVEIRSKISLFVAGLSRYPIKEGKAAMLIGDMDITRL</sequence>
<dbReference type="Pfam" id="PF03732">
    <property type="entry name" value="Retrotrans_gag"/>
    <property type="match status" value="1"/>
</dbReference>
<organism evidence="2 3">
    <name type="scientific">Solanum pennellii</name>
    <name type="common">Tomato</name>
    <name type="synonym">Lycopersicon pennellii</name>
    <dbReference type="NCBI Taxonomy" id="28526"/>
    <lineage>
        <taxon>Eukaryota</taxon>
        <taxon>Viridiplantae</taxon>
        <taxon>Streptophyta</taxon>
        <taxon>Embryophyta</taxon>
        <taxon>Tracheophyta</taxon>
        <taxon>Spermatophyta</taxon>
        <taxon>Magnoliopsida</taxon>
        <taxon>eudicotyledons</taxon>
        <taxon>Gunneridae</taxon>
        <taxon>Pentapetalae</taxon>
        <taxon>asterids</taxon>
        <taxon>lamiids</taxon>
        <taxon>Solanales</taxon>
        <taxon>Solanaceae</taxon>
        <taxon>Solanoideae</taxon>
        <taxon>Solaneae</taxon>
        <taxon>Solanum</taxon>
        <taxon>Solanum subgen. Lycopersicon</taxon>
    </lineage>
</organism>
<dbReference type="InterPro" id="IPR005162">
    <property type="entry name" value="Retrotrans_gag_dom"/>
</dbReference>
<feature type="domain" description="Retrotransposon gag" evidence="1">
    <location>
        <begin position="57"/>
        <end position="135"/>
    </location>
</feature>
<reference evidence="3" key="2">
    <citation type="submission" date="2025-08" db="UniProtKB">
        <authorList>
            <consortium name="RefSeq"/>
        </authorList>
    </citation>
    <scope>IDENTIFICATION</scope>
</reference>
<evidence type="ECO:0000313" key="3">
    <source>
        <dbReference type="RefSeq" id="XP_015057476.1"/>
    </source>
</evidence>
<accession>A0ABM1FIV8</accession>
<name>A0ABM1FIV8_SOLPN</name>
<dbReference type="GeneID" id="107003674"/>
<evidence type="ECO:0000259" key="1">
    <source>
        <dbReference type="Pfam" id="PF03732"/>
    </source>
</evidence>
<evidence type="ECO:0000313" key="2">
    <source>
        <dbReference type="Proteomes" id="UP000694930"/>
    </source>
</evidence>
<dbReference type="Proteomes" id="UP000694930">
    <property type="component" value="Chromosome 11"/>
</dbReference>
<proteinExistence type="predicted"/>
<dbReference type="RefSeq" id="XP_015057476.1">
    <property type="nucleotide sequence ID" value="XM_015201990.1"/>
</dbReference>
<protein>
    <submittedName>
        <fullName evidence="3">Uncharacterized protein LOC107003674</fullName>
    </submittedName>
</protein>
<keyword evidence="2" id="KW-1185">Reference proteome</keyword>
<reference evidence="2" key="1">
    <citation type="journal article" date="2014" name="Nat. Genet.">
        <title>The genome of the stress-tolerant wild tomato species Solanum pennellii.</title>
        <authorList>
            <person name="Bolger A."/>
            <person name="Scossa F."/>
            <person name="Bolger M.E."/>
            <person name="Lanz C."/>
            <person name="Maumus F."/>
            <person name="Tohge T."/>
            <person name="Quesneville H."/>
            <person name="Alseekh S."/>
            <person name="Sorensen I."/>
            <person name="Lichtenstein G."/>
            <person name="Fich E.A."/>
            <person name="Conte M."/>
            <person name="Keller H."/>
            <person name="Schneeberger K."/>
            <person name="Schwacke R."/>
            <person name="Ofner I."/>
            <person name="Vrebalov J."/>
            <person name="Xu Y."/>
            <person name="Osorio S."/>
            <person name="Aflitos S.A."/>
            <person name="Schijlen E."/>
            <person name="Jimenez-Gomez J.M."/>
            <person name="Ryngajllo M."/>
            <person name="Kimura S."/>
            <person name="Kumar R."/>
            <person name="Koenig D."/>
            <person name="Headland L.R."/>
            <person name="Maloof J.N."/>
            <person name="Sinha N."/>
            <person name="van Ham R.C."/>
            <person name="Lankhorst R.K."/>
            <person name="Mao L."/>
            <person name="Vogel A."/>
            <person name="Arsova B."/>
            <person name="Panstruga R."/>
            <person name="Fei Z."/>
            <person name="Rose J.K."/>
            <person name="Zamir D."/>
            <person name="Carrari F."/>
            <person name="Giovannoni J.J."/>
            <person name="Weigel D."/>
            <person name="Usadel B."/>
            <person name="Fernie A.R."/>
        </authorList>
    </citation>
    <scope>NUCLEOTIDE SEQUENCE [LARGE SCALE GENOMIC DNA]</scope>
    <source>
        <strain evidence="2">cv. LA0716</strain>
    </source>
</reference>